<dbReference type="InterPro" id="IPR011330">
    <property type="entry name" value="Glyco_hydro/deAcase_b/a-brl"/>
</dbReference>
<name>A0A923RNG6_9FIRM</name>
<dbReference type="InterPro" id="IPR037950">
    <property type="entry name" value="PgdA-like"/>
</dbReference>
<reference evidence="2" key="1">
    <citation type="submission" date="2020-08" db="EMBL/GenBank/DDBJ databases">
        <title>Genome public.</title>
        <authorList>
            <person name="Liu C."/>
            <person name="Sun Q."/>
        </authorList>
    </citation>
    <scope>NUCLEOTIDE SEQUENCE</scope>
    <source>
        <strain evidence="2">NSJ-68</strain>
    </source>
</reference>
<protein>
    <submittedName>
        <fullName evidence="2">Polysaccharide deacetylase</fullName>
    </submittedName>
</protein>
<feature type="domain" description="NodB homology" evidence="1">
    <location>
        <begin position="39"/>
        <end position="290"/>
    </location>
</feature>
<dbReference type="Proteomes" id="UP000649345">
    <property type="component" value="Unassembled WGS sequence"/>
</dbReference>
<proteinExistence type="predicted"/>
<comment type="caution">
    <text evidence="2">The sequence shown here is derived from an EMBL/GenBank/DDBJ whole genome shotgun (WGS) entry which is preliminary data.</text>
</comment>
<accession>A0A923RNG6</accession>
<evidence type="ECO:0000259" key="1">
    <source>
        <dbReference type="PROSITE" id="PS51677"/>
    </source>
</evidence>
<gene>
    <name evidence="2" type="ORF">H8S44_11920</name>
</gene>
<keyword evidence="3" id="KW-1185">Reference proteome</keyword>
<dbReference type="SUPFAM" id="SSF88713">
    <property type="entry name" value="Glycoside hydrolase/deacetylase"/>
    <property type="match status" value="1"/>
</dbReference>
<dbReference type="CDD" id="cd10938">
    <property type="entry name" value="CE4_HpPgdA_like"/>
    <property type="match status" value="1"/>
</dbReference>
<evidence type="ECO:0000313" key="3">
    <source>
        <dbReference type="Proteomes" id="UP000649345"/>
    </source>
</evidence>
<dbReference type="GO" id="GO:0016810">
    <property type="term" value="F:hydrolase activity, acting on carbon-nitrogen (but not peptide) bonds"/>
    <property type="evidence" value="ECO:0007669"/>
    <property type="project" value="InterPro"/>
</dbReference>
<sequence length="290" mass="33177">MYAQEMKLPEGKQCAAFISVNLAAEFFWLSLDKRAAEMPKTLSLGQYGMTHGLPRLLSLLDELHIKATFFVPGKTAETYPEKIREIADRGHEIACHGYEYENFGLLDAEEQRERIGKAVKAIEDACGKKPAGFRAPIGDLMLETLDIAREYGMTYSSDLYDDDRPYFMKTNEKGDKILQIPQQWANFDLPYFAFNYRPAFPFGQGRVANYSNVLSNWKDEFTGHYNHRLCYNLQLDPQSTGSPGRFAMLREFLEYMCAHEGVWFATGSELADFCKQDEAAYPSLRETRVV</sequence>
<dbReference type="PROSITE" id="PS51677">
    <property type="entry name" value="NODB"/>
    <property type="match status" value="1"/>
</dbReference>
<dbReference type="Gene3D" id="3.20.20.370">
    <property type="entry name" value="Glycoside hydrolase/deacetylase"/>
    <property type="match status" value="1"/>
</dbReference>
<dbReference type="EMBL" id="JACOOR010000006">
    <property type="protein sequence ID" value="MBC5660476.1"/>
    <property type="molecule type" value="Genomic_DNA"/>
</dbReference>
<dbReference type="PANTHER" id="PTHR47561:SF1">
    <property type="entry name" value="POLYSACCHARIDE DEACETYLASE FAMILY PROTEIN (AFU_ORTHOLOGUE AFUA_6G05030)"/>
    <property type="match status" value="1"/>
</dbReference>
<dbReference type="InterPro" id="IPR002509">
    <property type="entry name" value="NODB_dom"/>
</dbReference>
<dbReference type="AlphaFoldDB" id="A0A923RNG6"/>
<dbReference type="PANTHER" id="PTHR47561">
    <property type="entry name" value="POLYSACCHARIDE DEACETYLASE FAMILY PROTEIN (AFU_ORTHOLOGUE AFUA_6G05030)"/>
    <property type="match status" value="1"/>
</dbReference>
<dbReference type="RefSeq" id="WP_186872298.1">
    <property type="nucleotide sequence ID" value="NZ_JACOOR010000006.1"/>
</dbReference>
<dbReference type="Pfam" id="PF01522">
    <property type="entry name" value="Polysacc_deac_1"/>
    <property type="match status" value="1"/>
</dbReference>
<organism evidence="2 3">
    <name type="scientific">Anaerosacchariphilus hominis</name>
    <dbReference type="NCBI Taxonomy" id="2763017"/>
    <lineage>
        <taxon>Bacteria</taxon>
        <taxon>Bacillati</taxon>
        <taxon>Bacillota</taxon>
        <taxon>Clostridia</taxon>
        <taxon>Lachnospirales</taxon>
        <taxon>Lachnospiraceae</taxon>
        <taxon>Anaerosacchariphilus</taxon>
    </lineage>
</organism>
<dbReference type="GO" id="GO:0005975">
    <property type="term" value="P:carbohydrate metabolic process"/>
    <property type="evidence" value="ECO:0007669"/>
    <property type="project" value="InterPro"/>
</dbReference>
<evidence type="ECO:0000313" key="2">
    <source>
        <dbReference type="EMBL" id="MBC5660476.1"/>
    </source>
</evidence>